<evidence type="ECO:0000256" key="4">
    <source>
        <dbReference type="ARBA" id="ARBA00023187"/>
    </source>
</evidence>
<evidence type="ECO:0000313" key="8">
    <source>
        <dbReference type="EMBL" id="CAK9177692.1"/>
    </source>
</evidence>
<gene>
    <name evidence="8" type="ORF">ILEXP_LOCUS47611</name>
    <name evidence="9" type="ORF">ILEXP_LOCUS54077</name>
</gene>
<feature type="region of interest" description="Disordered" evidence="6">
    <location>
        <begin position="1"/>
        <end position="57"/>
    </location>
</feature>
<dbReference type="Proteomes" id="UP001642360">
    <property type="component" value="Unassembled WGS sequence"/>
</dbReference>
<dbReference type="Gene3D" id="1.25.40.10">
    <property type="entry name" value="Tetratricopeptide repeat domain"/>
    <property type="match status" value="1"/>
</dbReference>
<keyword evidence="4" id="KW-0508">mRNA splicing</keyword>
<evidence type="ECO:0000256" key="6">
    <source>
        <dbReference type="SAM" id="MobiDB-lite"/>
    </source>
</evidence>
<dbReference type="AlphaFoldDB" id="A0ABC8URX1"/>
<evidence type="ECO:0000256" key="2">
    <source>
        <dbReference type="ARBA" id="ARBA00022664"/>
    </source>
</evidence>
<dbReference type="SUPFAM" id="SSF48452">
    <property type="entry name" value="TPR-like"/>
    <property type="match status" value="1"/>
</dbReference>
<dbReference type="GO" id="GO:0005634">
    <property type="term" value="C:nucleus"/>
    <property type="evidence" value="ECO:0007669"/>
    <property type="project" value="UniProtKB-SubCell"/>
</dbReference>
<proteinExistence type="predicted"/>
<comment type="subcellular location">
    <subcellularLocation>
        <location evidence="1">Nucleus</location>
    </subcellularLocation>
</comment>
<reference evidence="9 10" key="1">
    <citation type="submission" date="2024-02" db="EMBL/GenBank/DDBJ databases">
        <authorList>
            <person name="Vignale AGUSTIN F."/>
            <person name="Sosa J E."/>
            <person name="Modenutti C."/>
        </authorList>
    </citation>
    <scope>NUCLEOTIDE SEQUENCE [LARGE SCALE GENOMIC DNA]</scope>
</reference>
<dbReference type="InterPro" id="IPR011990">
    <property type="entry name" value="TPR-like_helical_dom_sf"/>
</dbReference>
<sequence length="149" mass="16722">MAETGNVDSSDAPPHREEATITNGTEADQPMPDIQNPKSPSDSDSDSDSDFEDEAQQNLQIQTLESELSNNPLNYDAYVQYIKALRKQGDLEKLRKAREAMSELFPLSPEMWQEWAKDEASLSSRSEDFPAIEKLYERGVSDYLVGSDS</sequence>
<dbReference type="Pfam" id="PF05843">
    <property type="entry name" value="Suf"/>
    <property type="match status" value="1"/>
</dbReference>
<dbReference type="PANTHER" id="PTHR17204">
    <property type="entry name" value="PRE-MRNA PROCESSING PROTEIN PRP39-RELATED"/>
    <property type="match status" value="1"/>
</dbReference>
<dbReference type="EMBL" id="CAUOFW020008748">
    <property type="protein sequence ID" value="CAK9183783.1"/>
    <property type="molecule type" value="Genomic_DNA"/>
</dbReference>
<dbReference type="PANTHER" id="PTHR17204:SF25">
    <property type="entry name" value="RRM DOMAIN-CONTAINING PROTEIN"/>
    <property type="match status" value="1"/>
</dbReference>
<dbReference type="GO" id="GO:0006397">
    <property type="term" value="P:mRNA processing"/>
    <property type="evidence" value="ECO:0007669"/>
    <property type="project" value="UniProtKB-KW"/>
</dbReference>
<keyword evidence="2" id="KW-0507">mRNA processing</keyword>
<feature type="domain" description="Suppressor of forked" evidence="7">
    <location>
        <begin position="60"/>
        <end position="141"/>
    </location>
</feature>
<evidence type="ECO:0000256" key="5">
    <source>
        <dbReference type="ARBA" id="ARBA00023242"/>
    </source>
</evidence>
<comment type="caution">
    <text evidence="9">The sequence shown here is derived from an EMBL/GenBank/DDBJ whole genome shotgun (WGS) entry which is preliminary data.</text>
</comment>
<evidence type="ECO:0000259" key="7">
    <source>
        <dbReference type="Pfam" id="PF05843"/>
    </source>
</evidence>
<accession>A0ABC8URX1</accession>
<evidence type="ECO:0000313" key="10">
    <source>
        <dbReference type="Proteomes" id="UP001642360"/>
    </source>
</evidence>
<dbReference type="InterPro" id="IPR008847">
    <property type="entry name" value="Suf"/>
</dbReference>
<evidence type="ECO:0000313" key="9">
    <source>
        <dbReference type="EMBL" id="CAK9183783.1"/>
    </source>
</evidence>
<protein>
    <recommendedName>
        <fullName evidence="7">Suppressor of forked domain-containing protein</fullName>
    </recommendedName>
</protein>
<keyword evidence="10" id="KW-1185">Reference proteome</keyword>
<dbReference type="GO" id="GO:0008380">
    <property type="term" value="P:RNA splicing"/>
    <property type="evidence" value="ECO:0007669"/>
    <property type="project" value="UniProtKB-KW"/>
</dbReference>
<evidence type="ECO:0000256" key="1">
    <source>
        <dbReference type="ARBA" id="ARBA00004123"/>
    </source>
</evidence>
<keyword evidence="5" id="KW-0539">Nucleus</keyword>
<keyword evidence="3" id="KW-0677">Repeat</keyword>
<feature type="compositionally biased region" description="Acidic residues" evidence="6">
    <location>
        <begin position="43"/>
        <end position="55"/>
    </location>
</feature>
<name>A0ABC8URX1_9AQUA</name>
<organism evidence="9 10">
    <name type="scientific">Ilex paraguariensis</name>
    <name type="common">yerba mate</name>
    <dbReference type="NCBI Taxonomy" id="185542"/>
    <lineage>
        <taxon>Eukaryota</taxon>
        <taxon>Viridiplantae</taxon>
        <taxon>Streptophyta</taxon>
        <taxon>Embryophyta</taxon>
        <taxon>Tracheophyta</taxon>
        <taxon>Spermatophyta</taxon>
        <taxon>Magnoliopsida</taxon>
        <taxon>eudicotyledons</taxon>
        <taxon>Gunneridae</taxon>
        <taxon>Pentapetalae</taxon>
        <taxon>asterids</taxon>
        <taxon>campanulids</taxon>
        <taxon>Aquifoliales</taxon>
        <taxon>Aquifoliaceae</taxon>
        <taxon>Ilex</taxon>
    </lineage>
</organism>
<dbReference type="EMBL" id="CAUOFW020007124">
    <property type="protein sequence ID" value="CAK9177692.1"/>
    <property type="molecule type" value="Genomic_DNA"/>
</dbReference>
<evidence type="ECO:0000256" key="3">
    <source>
        <dbReference type="ARBA" id="ARBA00022737"/>
    </source>
</evidence>